<keyword evidence="7" id="KW-1185">Reference proteome</keyword>
<dbReference type="InterPro" id="IPR001753">
    <property type="entry name" value="Enoyl-CoA_hydra/iso"/>
</dbReference>
<evidence type="ECO:0000256" key="4">
    <source>
        <dbReference type="ARBA" id="ARBA00023709"/>
    </source>
</evidence>
<protein>
    <recommendedName>
        <fullName evidence="2">enoyl-CoA hydratase</fullName>
        <ecNumber evidence="2">4.2.1.17</ecNumber>
    </recommendedName>
</protein>
<dbReference type="PANTHER" id="PTHR11941">
    <property type="entry name" value="ENOYL-COA HYDRATASE-RELATED"/>
    <property type="match status" value="1"/>
</dbReference>
<dbReference type="OrthoDB" id="8452484at2"/>
<gene>
    <name evidence="6" type="ORF">SAMN06265355_104143</name>
</gene>
<dbReference type="EMBL" id="FZNP01000004">
    <property type="protein sequence ID" value="SNR55929.1"/>
    <property type="molecule type" value="Genomic_DNA"/>
</dbReference>
<evidence type="ECO:0000256" key="3">
    <source>
        <dbReference type="ARBA" id="ARBA00023239"/>
    </source>
</evidence>
<keyword evidence="3" id="KW-0456">Lyase</keyword>
<comment type="catalytic activity">
    <reaction evidence="5">
        <text>a 4-saturated-(3S)-3-hydroxyacyl-CoA = a (3E)-enoyl-CoA + H2O</text>
        <dbReference type="Rhea" id="RHEA:20724"/>
        <dbReference type="ChEBI" id="CHEBI:15377"/>
        <dbReference type="ChEBI" id="CHEBI:58521"/>
        <dbReference type="ChEBI" id="CHEBI:137480"/>
        <dbReference type="EC" id="4.2.1.17"/>
    </reaction>
</comment>
<dbReference type="RefSeq" id="WP_089311795.1">
    <property type="nucleotide sequence ID" value="NZ_FZNP01000004.1"/>
</dbReference>
<proteinExistence type="inferred from homology"/>
<name>A0A238XDF9_9ACTN</name>
<dbReference type="InterPro" id="IPR014748">
    <property type="entry name" value="Enoyl-CoA_hydra_C"/>
</dbReference>
<evidence type="ECO:0000313" key="6">
    <source>
        <dbReference type="EMBL" id="SNR55929.1"/>
    </source>
</evidence>
<dbReference type="EC" id="4.2.1.17" evidence="2"/>
<comment type="similarity">
    <text evidence="1">Belongs to the enoyl-CoA hydratase/isomerase family.</text>
</comment>
<sequence length="270" mass="27333">MTSEFVVVERDGAVATVRIDRPEVHNALNAEILRHLGEEIAALADSGGTRAIVLTGSGAKAFSAGADLDELAGLSAEEAAPVMRAGQAVVRSIEQCPVPVIAAVNGLALGGGFELALACSFALASADAAFGLPEAGLGLIPGYGGTQRLARVVGPAVARHVMLTGHRIDPERAYLLGITVLPPVEPQALMPLALDTARQIASRGPAACQAIINAVDTGMDGPLDAGLALETSLAAVAIGGSESAEGVAAFRQRRPPAFGMARPERKGGAP</sequence>
<evidence type="ECO:0000256" key="5">
    <source>
        <dbReference type="ARBA" id="ARBA00023717"/>
    </source>
</evidence>
<evidence type="ECO:0000256" key="2">
    <source>
        <dbReference type="ARBA" id="ARBA00012076"/>
    </source>
</evidence>
<dbReference type="Gene3D" id="3.90.226.10">
    <property type="entry name" value="2-enoyl-CoA Hydratase, Chain A, domain 1"/>
    <property type="match status" value="1"/>
</dbReference>
<dbReference type="SUPFAM" id="SSF52096">
    <property type="entry name" value="ClpP/crotonase"/>
    <property type="match status" value="1"/>
</dbReference>
<comment type="catalytic activity">
    <reaction evidence="4">
        <text>a (3S)-3-hydroxyacyl-CoA = a (2E)-enoyl-CoA + H2O</text>
        <dbReference type="Rhea" id="RHEA:16105"/>
        <dbReference type="ChEBI" id="CHEBI:15377"/>
        <dbReference type="ChEBI" id="CHEBI:57318"/>
        <dbReference type="ChEBI" id="CHEBI:58856"/>
        <dbReference type="EC" id="4.2.1.17"/>
    </reaction>
</comment>
<dbReference type="GO" id="GO:0006635">
    <property type="term" value="P:fatty acid beta-oxidation"/>
    <property type="evidence" value="ECO:0007669"/>
    <property type="project" value="TreeGrafter"/>
</dbReference>
<dbReference type="Pfam" id="PF00378">
    <property type="entry name" value="ECH_1"/>
    <property type="match status" value="1"/>
</dbReference>
<evidence type="ECO:0000256" key="1">
    <source>
        <dbReference type="ARBA" id="ARBA00005254"/>
    </source>
</evidence>
<dbReference type="Gene3D" id="1.10.12.10">
    <property type="entry name" value="Lyase 2-enoyl-coa Hydratase, Chain A, domain 2"/>
    <property type="match status" value="1"/>
</dbReference>
<evidence type="ECO:0000313" key="7">
    <source>
        <dbReference type="Proteomes" id="UP000198420"/>
    </source>
</evidence>
<dbReference type="CDD" id="cd06558">
    <property type="entry name" value="crotonase-like"/>
    <property type="match status" value="1"/>
</dbReference>
<dbReference type="InterPro" id="IPR029045">
    <property type="entry name" value="ClpP/crotonase-like_dom_sf"/>
</dbReference>
<organism evidence="6 7">
    <name type="scientific">Actinomadura mexicana</name>
    <dbReference type="NCBI Taxonomy" id="134959"/>
    <lineage>
        <taxon>Bacteria</taxon>
        <taxon>Bacillati</taxon>
        <taxon>Actinomycetota</taxon>
        <taxon>Actinomycetes</taxon>
        <taxon>Streptosporangiales</taxon>
        <taxon>Thermomonosporaceae</taxon>
        <taxon>Actinomadura</taxon>
    </lineage>
</organism>
<dbReference type="FunFam" id="3.90.226.10:FF:000009">
    <property type="entry name" value="Carnitinyl-CoA dehydratase"/>
    <property type="match status" value="1"/>
</dbReference>
<accession>A0A238XDF9</accession>
<dbReference type="AlphaFoldDB" id="A0A238XDF9"/>
<dbReference type="PANTHER" id="PTHR11941:SF54">
    <property type="entry name" value="ENOYL-COA HYDRATASE, MITOCHONDRIAL"/>
    <property type="match status" value="1"/>
</dbReference>
<reference evidence="7" key="1">
    <citation type="submission" date="2017-06" db="EMBL/GenBank/DDBJ databases">
        <authorList>
            <person name="Varghese N."/>
            <person name="Submissions S."/>
        </authorList>
    </citation>
    <scope>NUCLEOTIDE SEQUENCE [LARGE SCALE GENOMIC DNA]</scope>
    <source>
        <strain evidence="7">DSM 44485</strain>
    </source>
</reference>
<dbReference type="Proteomes" id="UP000198420">
    <property type="component" value="Unassembled WGS sequence"/>
</dbReference>
<dbReference type="GO" id="GO:0004300">
    <property type="term" value="F:enoyl-CoA hydratase activity"/>
    <property type="evidence" value="ECO:0007669"/>
    <property type="project" value="UniProtKB-EC"/>
</dbReference>